<evidence type="ECO:0000313" key="2">
    <source>
        <dbReference type="Proteomes" id="UP000184485"/>
    </source>
</evidence>
<proteinExistence type="predicted"/>
<protein>
    <submittedName>
        <fullName evidence="1">Uncharacterized protein</fullName>
    </submittedName>
</protein>
<dbReference type="OrthoDB" id="7869937at2"/>
<reference evidence="1 2" key="1">
    <citation type="submission" date="2016-11" db="EMBL/GenBank/DDBJ databases">
        <authorList>
            <person name="Jaros S."/>
            <person name="Januszkiewicz K."/>
            <person name="Wedrychowicz H."/>
        </authorList>
    </citation>
    <scope>NUCLEOTIDE SEQUENCE [LARGE SCALE GENOMIC DNA]</scope>
    <source>
        <strain evidence="1 2">DSM 19436</strain>
    </source>
</reference>
<dbReference type="STRING" id="1122133.SAMN02745157_0285"/>
<dbReference type="EMBL" id="FQUP01000015">
    <property type="protein sequence ID" value="SHH07739.1"/>
    <property type="molecule type" value="Genomic_DNA"/>
</dbReference>
<dbReference type="Proteomes" id="UP000184485">
    <property type="component" value="Unassembled WGS sequence"/>
</dbReference>
<dbReference type="RefSeq" id="WP_073058771.1">
    <property type="nucleotide sequence ID" value="NZ_FQUP01000015.1"/>
</dbReference>
<evidence type="ECO:0000313" key="1">
    <source>
        <dbReference type="EMBL" id="SHH07739.1"/>
    </source>
</evidence>
<dbReference type="AlphaFoldDB" id="A0A1M5Q1X6"/>
<name>A0A1M5Q1X6_9HYPH</name>
<gene>
    <name evidence="1" type="ORF">SAMN02745157_0285</name>
</gene>
<keyword evidence="2" id="KW-1185">Reference proteome</keyword>
<organism evidence="1 2">
    <name type="scientific">Kaistia soli DSM 19436</name>
    <dbReference type="NCBI Taxonomy" id="1122133"/>
    <lineage>
        <taxon>Bacteria</taxon>
        <taxon>Pseudomonadati</taxon>
        <taxon>Pseudomonadota</taxon>
        <taxon>Alphaproteobacteria</taxon>
        <taxon>Hyphomicrobiales</taxon>
        <taxon>Kaistiaceae</taxon>
        <taxon>Kaistia</taxon>
    </lineage>
</organism>
<sequence>MVDWFKVMILVAEANEVIWLRSMKLLRGGPRAKAEARMMVAEKVVAAEDAGAGLLAGESLDNVVAGYSRQVQSNARRLRRS</sequence>
<accession>A0A1M5Q1X6</accession>